<dbReference type="GO" id="GO:0015628">
    <property type="term" value="P:protein secretion by the type II secretion system"/>
    <property type="evidence" value="ECO:0007669"/>
    <property type="project" value="InterPro"/>
</dbReference>
<comment type="subcellular location">
    <subcellularLocation>
        <location evidence="1">Cell inner membrane</location>
        <topology evidence="1">Single-pass membrane protein</topology>
    </subcellularLocation>
</comment>
<keyword evidence="14" id="KW-1185">Reference proteome</keyword>
<dbReference type="PRINTS" id="PR00885">
    <property type="entry name" value="BCTERIALGSPH"/>
</dbReference>
<dbReference type="RefSeq" id="WP_028355462.1">
    <property type="nucleotide sequence ID" value="NZ_NEVT01000004.1"/>
</dbReference>
<evidence type="ECO:0000256" key="2">
    <source>
        <dbReference type="ARBA" id="ARBA00021549"/>
    </source>
</evidence>
<dbReference type="InterPro" id="IPR012902">
    <property type="entry name" value="N_methyl_site"/>
</dbReference>
<dbReference type="InterPro" id="IPR049875">
    <property type="entry name" value="TypeII_GspH"/>
</dbReference>
<evidence type="ECO:0000256" key="7">
    <source>
        <dbReference type="ARBA" id="ARBA00022989"/>
    </source>
</evidence>
<keyword evidence="3" id="KW-1003">Cell membrane</keyword>
<dbReference type="SUPFAM" id="SSF54523">
    <property type="entry name" value="Pili subunits"/>
    <property type="match status" value="1"/>
</dbReference>
<feature type="domain" description="General secretion pathway GspH" evidence="12">
    <location>
        <begin position="48"/>
        <end position="153"/>
    </location>
</feature>
<sequence>MRTSVRGISEAGFTLIEMLVVVVIIAIGASMVSLSIASSSGRELRGDAERLVDAFAVAQSEARSDGRAIRWRADARGWSFERRGRAPRVSAQDDGPRAPDRFEDDSALRPQAWSAPPVILSLAPDRPVVFGTEWIADPLVLELAANGETARIERDAAGGYAIR</sequence>
<organism evidence="13 14">
    <name type="scientific">Bordetella genomosp. 2</name>
    <dbReference type="NCBI Taxonomy" id="1983456"/>
    <lineage>
        <taxon>Bacteria</taxon>
        <taxon>Pseudomonadati</taxon>
        <taxon>Pseudomonadota</taxon>
        <taxon>Betaproteobacteria</taxon>
        <taxon>Burkholderiales</taxon>
        <taxon>Alcaligenaceae</taxon>
        <taxon>Bordetella</taxon>
    </lineage>
</organism>
<evidence type="ECO:0000256" key="9">
    <source>
        <dbReference type="ARBA" id="ARBA00025772"/>
    </source>
</evidence>
<evidence type="ECO:0000256" key="1">
    <source>
        <dbReference type="ARBA" id="ARBA00004377"/>
    </source>
</evidence>
<comment type="similarity">
    <text evidence="9">Belongs to the GSP H family.</text>
</comment>
<keyword evidence="7 11" id="KW-1133">Transmembrane helix</keyword>
<evidence type="ECO:0000256" key="3">
    <source>
        <dbReference type="ARBA" id="ARBA00022475"/>
    </source>
</evidence>
<feature type="transmembrane region" description="Helical" evidence="11">
    <location>
        <begin position="12"/>
        <end position="37"/>
    </location>
</feature>
<keyword evidence="4" id="KW-0488">Methylation</keyword>
<evidence type="ECO:0000313" key="13">
    <source>
        <dbReference type="EMBL" id="OZI78331.1"/>
    </source>
</evidence>
<dbReference type="GO" id="GO:0015627">
    <property type="term" value="C:type II protein secretion system complex"/>
    <property type="evidence" value="ECO:0007669"/>
    <property type="project" value="InterPro"/>
</dbReference>
<evidence type="ECO:0000256" key="8">
    <source>
        <dbReference type="ARBA" id="ARBA00023136"/>
    </source>
</evidence>
<dbReference type="Gene3D" id="3.30.700.10">
    <property type="entry name" value="Glycoprotein, Type 4 Pilin"/>
    <property type="match status" value="1"/>
</dbReference>
<evidence type="ECO:0000256" key="6">
    <source>
        <dbReference type="ARBA" id="ARBA00022692"/>
    </source>
</evidence>
<gene>
    <name evidence="13" type="ORF">CAL24_09395</name>
</gene>
<protein>
    <recommendedName>
        <fullName evidence="2">Type II secretion system protein H</fullName>
    </recommendedName>
    <alternativeName>
        <fullName evidence="10">General secretion pathway protein H</fullName>
    </alternativeName>
</protein>
<evidence type="ECO:0000256" key="11">
    <source>
        <dbReference type="SAM" id="Phobius"/>
    </source>
</evidence>
<evidence type="ECO:0000256" key="10">
    <source>
        <dbReference type="ARBA" id="ARBA00030775"/>
    </source>
</evidence>
<dbReference type="InterPro" id="IPR002416">
    <property type="entry name" value="T2SS_protein-GspH"/>
</dbReference>
<dbReference type="Pfam" id="PF07963">
    <property type="entry name" value="N_methyl"/>
    <property type="match status" value="1"/>
</dbReference>
<keyword evidence="6 11" id="KW-0812">Transmembrane</keyword>
<comment type="caution">
    <text evidence="13">The sequence shown here is derived from an EMBL/GenBank/DDBJ whole genome shotgun (WGS) entry which is preliminary data.</text>
</comment>
<dbReference type="InterPro" id="IPR022346">
    <property type="entry name" value="T2SS_GspH"/>
</dbReference>
<reference evidence="14" key="1">
    <citation type="submission" date="2017-05" db="EMBL/GenBank/DDBJ databases">
        <title>Complete and WGS of Bordetella genogroups.</title>
        <authorList>
            <person name="Spilker T."/>
            <person name="Lipuma J."/>
        </authorList>
    </citation>
    <scope>NUCLEOTIDE SEQUENCE [LARGE SCALE GENOMIC DNA]</scope>
    <source>
        <strain evidence="14">AU8256</strain>
    </source>
</reference>
<evidence type="ECO:0000259" key="12">
    <source>
        <dbReference type="Pfam" id="PF12019"/>
    </source>
</evidence>
<name>A0A261VX18_9BORD</name>
<dbReference type="GO" id="GO:0005886">
    <property type="term" value="C:plasma membrane"/>
    <property type="evidence" value="ECO:0007669"/>
    <property type="project" value="UniProtKB-SubCell"/>
</dbReference>
<keyword evidence="8 11" id="KW-0472">Membrane</keyword>
<accession>A0A261VX18</accession>
<keyword evidence="5" id="KW-0997">Cell inner membrane</keyword>
<dbReference type="EMBL" id="NEVT01000004">
    <property type="protein sequence ID" value="OZI78331.1"/>
    <property type="molecule type" value="Genomic_DNA"/>
</dbReference>
<evidence type="ECO:0000256" key="5">
    <source>
        <dbReference type="ARBA" id="ARBA00022519"/>
    </source>
</evidence>
<dbReference type="NCBIfam" id="TIGR01708">
    <property type="entry name" value="typeII_sec_gspH"/>
    <property type="match status" value="1"/>
</dbReference>
<evidence type="ECO:0000313" key="14">
    <source>
        <dbReference type="Proteomes" id="UP000215633"/>
    </source>
</evidence>
<dbReference type="NCBIfam" id="TIGR02532">
    <property type="entry name" value="IV_pilin_GFxxxE"/>
    <property type="match status" value="1"/>
</dbReference>
<dbReference type="InterPro" id="IPR045584">
    <property type="entry name" value="Pilin-like"/>
</dbReference>
<dbReference type="Pfam" id="PF12019">
    <property type="entry name" value="GspH"/>
    <property type="match status" value="1"/>
</dbReference>
<dbReference type="AlphaFoldDB" id="A0A261VX18"/>
<proteinExistence type="inferred from homology"/>
<dbReference type="Proteomes" id="UP000215633">
    <property type="component" value="Unassembled WGS sequence"/>
</dbReference>
<evidence type="ECO:0000256" key="4">
    <source>
        <dbReference type="ARBA" id="ARBA00022481"/>
    </source>
</evidence>
<dbReference type="PROSITE" id="PS00409">
    <property type="entry name" value="PROKAR_NTER_METHYL"/>
    <property type="match status" value="1"/>
</dbReference>